<dbReference type="Proteomes" id="UP001209854">
    <property type="component" value="Unassembled WGS sequence"/>
</dbReference>
<protein>
    <submittedName>
        <fullName evidence="1">Uncharacterized protein</fullName>
    </submittedName>
</protein>
<dbReference type="EMBL" id="JAPFCC010000001">
    <property type="protein sequence ID" value="MCW7552479.1"/>
    <property type="molecule type" value="Genomic_DNA"/>
</dbReference>
<reference evidence="1 2" key="1">
    <citation type="submission" date="2022-10" db="EMBL/GenBank/DDBJ databases">
        <title>High-quality genome sequences of two octocoral-associated bacteria, Endozoicomonas euniceicola EF212 and Endozoicomonas gorgoniicola PS125.</title>
        <authorList>
            <person name="Chiou Y.-J."/>
            <person name="Chen Y.-H."/>
        </authorList>
    </citation>
    <scope>NUCLEOTIDE SEQUENCE [LARGE SCALE GENOMIC DNA]</scope>
    <source>
        <strain evidence="1 2">PS125</strain>
    </source>
</reference>
<accession>A0ABT3MU21</accession>
<comment type="caution">
    <text evidence="1">The sequence shown here is derived from an EMBL/GenBank/DDBJ whole genome shotgun (WGS) entry which is preliminary data.</text>
</comment>
<gene>
    <name evidence="1" type="ORF">NX722_07435</name>
</gene>
<evidence type="ECO:0000313" key="1">
    <source>
        <dbReference type="EMBL" id="MCW7552479.1"/>
    </source>
</evidence>
<dbReference type="RefSeq" id="WP_262567438.1">
    <property type="nucleotide sequence ID" value="NZ_JAPFCC010000001.1"/>
</dbReference>
<keyword evidence="2" id="KW-1185">Reference proteome</keyword>
<name>A0ABT3MU21_9GAMM</name>
<organism evidence="1 2">
    <name type="scientific">Endozoicomonas gorgoniicola</name>
    <dbReference type="NCBI Taxonomy" id="1234144"/>
    <lineage>
        <taxon>Bacteria</taxon>
        <taxon>Pseudomonadati</taxon>
        <taxon>Pseudomonadota</taxon>
        <taxon>Gammaproteobacteria</taxon>
        <taxon>Oceanospirillales</taxon>
        <taxon>Endozoicomonadaceae</taxon>
        <taxon>Endozoicomonas</taxon>
    </lineage>
</organism>
<sequence length="253" mass="28255">MPDSLIKLKDFFKESNMLLLTKSLFFQDTTKIAETSYADSVRRGHKRLFGYVYMSVDENDIPATLKEGMSPAMCNVESGVYPTLLDVILCNTPLGFKLTNLSTPVDPETIKCFATYICYYQARCSNPLASSVCLIDIRDLGGIIRSKPPVRYFRDAIVPESDVHAFPHHDIDDQTFVRFPSTQKIFDVAITYPLSGSRIVGVIKTFPFSNRSLNSRKLKLYVNPGYAGGMEGARAVAASFNGESEWEMVDVDA</sequence>
<proteinExistence type="predicted"/>
<evidence type="ECO:0000313" key="2">
    <source>
        <dbReference type="Proteomes" id="UP001209854"/>
    </source>
</evidence>